<proteinExistence type="predicted"/>
<protein>
    <submittedName>
        <fullName evidence="1">Head-to-tail connector complex protein</fullName>
    </submittedName>
</protein>
<dbReference type="Proteomes" id="UP000281572">
    <property type="component" value="Segment"/>
</dbReference>
<dbReference type="RefSeq" id="YP_009812779.1">
    <property type="nucleotide sequence ID" value="NC_048070.1"/>
</dbReference>
<dbReference type="EMBL" id="MH727550">
    <property type="protein sequence ID" value="AYB69439.1"/>
    <property type="molecule type" value="Genomic_DNA"/>
</dbReference>
<sequence>MFATVDEVRTRWRGYPAGLENDTVEALLSDAAVWLRAMFPGIPETPPESLSGVLRVVSAAMVKRALLADGAEGLSQQQATAGSFSYSQSYSNPNGALYITGQERAMLEAALDDAGANGARSMEAGGW</sequence>
<dbReference type="InterPro" id="IPR018963">
    <property type="entry name" value="Mycophage_D29_Gp19"/>
</dbReference>
<dbReference type="Pfam" id="PF09355">
    <property type="entry name" value="Phage_Gp19"/>
    <property type="match status" value="1"/>
</dbReference>
<reference evidence="2" key="1">
    <citation type="submission" date="2018-08" db="EMBL/GenBank/DDBJ databases">
        <authorList>
            <person name="Pathak A."/>
            <person name="Staton O.A."/>
            <person name="Aldaher A.R."/>
            <person name="Baird K.M."/>
            <person name="Borah A."/>
            <person name="Haggard G.E."/>
            <person name="Meesala S."/>
            <person name="Nealy S.L."/>
            <person name="Ramdas R."/>
            <person name="Rocha M."/>
            <person name="Sristi D."/>
            <person name="Thukral S."/>
            <person name="Walls C.E."/>
            <person name="Waqas M."/>
            <person name="Williams M.R."/>
            <person name="Winters A.K."/>
            <person name="Sahawneh K.J."/>
            <person name="Monti D.L."/>
            <person name="Garlena R.A."/>
            <person name="Russell D.A."/>
            <person name="Pope W.H."/>
            <person name="Jacobs-Sera D."/>
            <person name="Hatfull G.F."/>
        </authorList>
    </citation>
    <scope>NUCLEOTIDE SEQUENCE [LARGE SCALE GENOMIC DNA]</scope>
</reference>
<organism evidence="1 2">
    <name type="scientific">Corynebacterium phage Juicebox</name>
    <dbReference type="NCBI Taxonomy" id="2301600"/>
    <lineage>
        <taxon>Viruses</taxon>
        <taxon>Duplodnaviria</taxon>
        <taxon>Heunggongvirae</taxon>
        <taxon>Uroviricota</taxon>
        <taxon>Caudoviricetes</taxon>
        <taxon>Juiceboxvirus</taxon>
        <taxon>Juiceboxvirus juicebox</taxon>
    </lineage>
</organism>
<accession>A0A385UHU7</accession>
<keyword evidence="2" id="KW-1185">Reference proteome</keyword>
<gene>
    <name evidence="1" type="primary">10</name>
    <name evidence="1" type="ORF">JUICEBOX_10</name>
</gene>
<evidence type="ECO:0000313" key="1">
    <source>
        <dbReference type="EMBL" id="AYB69439.1"/>
    </source>
</evidence>
<dbReference type="KEGG" id="vg:55003851"/>
<name>A0A385UHU7_9CAUD</name>
<dbReference type="GeneID" id="55003851"/>
<evidence type="ECO:0000313" key="2">
    <source>
        <dbReference type="Proteomes" id="UP000281572"/>
    </source>
</evidence>